<dbReference type="AlphaFoldDB" id="A0A8G0ZWA9"/>
<reference evidence="2" key="1">
    <citation type="submission" date="2021-02" db="EMBL/GenBank/DDBJ databases">
        <title>Rhodobacter shimadae sp. nov., an aerobic anoxygenic phototrophic bacterium isolated from a hot spring.</title>
        <authorList>
            <person name="Muramatsu S."/>
            <person name="Haruta S."/>
            <person name="Hirose S."/>
            <person name="Hanada S."/>
        </authorList>
    </citation>
    <scope>NUCLEOTIDE SEQUENCE</scope>
    <source>
        <strain evidence="2">N10</strain>
    </source>
</reference>
<dbReference type="KEGG" id="nsm:JO391_09360"/>
<keyword evidence="1" id="KW-0812">Transmembrane</keyword>
<evidence type="ECO:0000313" key="3">
    <source>
        <dbReference type="Proteomes" id="UP000826300"/>
    </source>
</evidence>
<keyword evidence="1" id="KW-1133">Transmembrane helix</keyword>
<organism evidence="2 3">
    <name type="scientific">Neotabrizicola shimadae</name>
    <dbReference type="NCBI Taxonomy" id="2807096"/>
    <lineage>
        <taxon>Bacteria</taxon>
        <taxon>Pseudomonadati</taxon>
        <taxon>Pseudomonadota</taxon>
        <taxon>Alphaproteobacteria</taxon>
        <taxon>Rhodobacterales</taxon>
        <taxon>Paracoccaceae</taxon>
        <taxon>Neotabrizicola</taxon>
    </lineage>
</organism>
<dbReference type="RefSeq" id="WP_220664271.1">
    <property type="nucleotide sequence ID" value="NZ_CP069370.1"/>
</dbReference>
<keyword evidence="3" id="KW-1185">Reference proteome</keyword>
<name>A0A8G0ZWA9_9RHOB</name>
<evidence type="ECO:0008006" key="4">
    <source>
        <dbReference type="Google" id="ProtNLM"/>
    </source>
</evidence>
<evidence type="ECO:0000256" key="1">
    <source>
        <dbReference type="SAM" id="Phobius"/>
    </source>
</evidence>
<protein>
    <recommendedName>
        <fullName evidence="4">Pilus assembly protein</fullName>
    </recommendedName>
</protein>
<gene>
    <name evidence="2" type="ORF">JO391_09360</name>
</gene>
<feature type="transmembrane region" description="Helical" evidence="1">
    <location>
        <begin position="25"/>
        <end position="45"/>
    </location>
</feature>
<keyword evidence="1" id="KW-0472">Membrane</keyword>
<dbReference type="EMBL" id="CP069370">
    <property type="protein sequence ID" value="QYZ71674.1"/>
    <property type="molecule type" value="Genomic_DNA"/>
</dbReference>
<accession>A0A8G0ZWA9</accession>
<proteinExistence type="predicted"/>
<sequence length="68" mass="7005">MTTDPQRNVQASFSLDESGAITVDWVVLSAAVIGLGMVVLLPVAFSADSSASGIANYISNLKVGYGND</sequence>
<dbReference type="Proteomes" id="UP000826300">
    <property type="component" value="Chromosome"/>
</dbReference>
<evidence type="ECO:0000313" key="2">
    <source>
        <dbReference type="EMBL" id="QYZ71674.1"/>
    </source>
</evidence>